<dbReference type="GO" id="GO:0046872">
    <property type="term" value="F:metal ion binding"/>
    <property type="evidence" value="ECO:0007669"/>
    <property type="project" value="UniProtKB-KW"/>
</dbReference>
<dbReference type="Pfam" id="PF01127">
    <property type="entry name" value="Sdh_cyt"/>
    <property type="match status" value="1"/>
</dbReference>
<accession>A0A7J0BTQ0</accession>
<evidence type="ECO:0000256" key="4">
    <source>
        <dbReference type="ARBA" id="ARBA00022723"/>
    </source>
</evidence>
<feature type="transmembrane region" description="Helical" evidence="9">
    <location>
        <begin position="62"/>
        <end position="82"/>
    </location>
</feature>
<dbReference type="Proteomes" id="UP000503820">
    <property type="component" value="Unassembled WGS sequence"/>
</dbReference>
<evidence type="ECO:0000256" key="7">
    <source>
        <dbReference type="ARBA" id="ARBA00023136"/>
    </source>
</evidence>
<evidence type="ECO:0000256" key="8">
    <source>
        <dbReference type="PIRSR" id="PIRSR000177-1"/>
    </source>
</evidence>
<dbReference type="EMBL" id="BLVP01000006">
    <property type="protein sequence ID" value="GFM36505.1"/>
    <property type="molecule type" value="Genomic_DNA"/>
</dbReference>
<dbReference type="AlphaFoldDB" id="A0A7J0BTQ0"/>
<keyword evidence="4 8" id="KW-0479">Metal-binding</keyword>
<feature type="binding site" description="axial binding residue" evidence="8">
    <location>
        <position position="38"/>
    </location>
    <ligand>
        <name>heme b</name>
        <dbReference type="ChEBI" id="CHEBI:60344"/>
        <label>bD</label>
    </ligand>
    <ligandPart>
        <name>Fe</name>
        <dbReference type="ChEBI" id="CHEBI:18248"/>
    </ligandPart>
</feature>
<evidence type="ECO:0000313" key="10">
    <source>
        <dbReference type="EMBL" id="GFM36505.1"/>
    </source>
</evidence>
<dbReference type="GO" id="GO:0016020">
    <property type="term" value="C:membrane"/>
    <property type="evidence" value="ECO:0007669"/>
    <property type="project" value="UniProtKB-SubCell"/>
</dbReference>
<comment type="caution">
    <text evidence="10">The sequence shown here is derived from an EMBL/GenBank/DDBJ whole genome shotgun (WGS) entry which is preliminary data.</text>
</comment>
<evidence type="ECO:0000256" key="9">
    <source>
        <dbReference type="SAM" id="Phobius"/>
    </source>
</evidence>
<dbReference type="PIRSF" id="PIRSF000177">
    <property type="entry name" value="Fumar_rd_cyt_b"/>
    <property type="match status" value="1"/>
</dbReference>
<feature type="transmembrane region" description="Helical" evidence="9">
    <location>
        <begin position="193"/>
        <end position="212"/>
    </location>
</feature>
<evidence type="ECO:0000256" key="2">
    <source>
        <dbReference type="ARBA" id="ARBA00022617"/>
    </source>
</evidence>
<dbReference type="Gene3D" id="1.20.1300.10">
    <property type="entry name" value="Fumarate reductase/succinate dehydrogenase, transmembrane subunit"/>
    <property type="match status" value="1"/>
</dbReference>
<keyword evidence="2 8" id="KW-0349">Heme</keyword>
<evidence type="ECO:0000256" key="3">
    <source>
        <dbReference type="ARBA" id="ARBA00022692"/>
    </source>
</evidence>
<organism evidence="10 11">
    <name type="scientific">Desulfovibrio psychrotolerans</name>
    <dbReference type="NCBI Taxonomy" id="415242"/>
    <lineage>
        <taxon>Bacteria</taxon>
        <taxon>Pseudomonadati</taxon>
        <taxon>Thermodesulfobacteriota</taxon>
        <taxon>Desulfovibrionia</taxon>
        <taxon>Desulfovibrionales</taxon>
        <taxon>Desulfovibrionaceae</taxon>
        <taxon>Desulfovibrio</taxon>
    </lineage>
</organism>
<reference evidence="10 11" key="1">
    <citation type="submission" date="2020-05" db="EMBL/GenBank/DDBJ databases">
        <title>Draft genome sequence of Desulfovibrio psychrotolerans JS1T.</title>
        <authorList>
            <person name="Ueno A."/>
            <person name="Tamazawa S."/>
            <person name="Tamamura S."/>
            <person name="Murakami T."/>
            <person name="Kiyama T."/>
            <person name="Inomata H."/>
            <person name="Amano Y."/>
            <person name="Miyakawa K."/>
            <person name="Tamaki H."/>
            <person name="Naganuma T."/>
            <person name="Kaneko K."/>
        </authorList>
    </citation>
    <scope>NUCLEOTIDE SEQUENCE [LARGE SCALE GENOMIC DNA]</scope>
    <source>
        <strain evidence="10 11">JS1</strain>
    </source>
</reference>
<proteinExistence type="predicted"/>
<evidence type="ECO:0000256" key="5">
    <source>
        <dbReference type="ARBA" id="ARBA00022989"/>
    </source>
</evidence>
<dbReference type="InterPro" id="IPR004224">
    <property type="entry name" value="Fum_red_B_TM"/>
</dbReference>
<keyword evidence="11" id="KW-1185">Reference proteome</keyword>
<dbReference type="SUPFAM" id="SSF81343">
    <property type="entry name" value="Fumarate reductase respiratory complex transmembrane subunits"/>
    <property type="match status" value="1"/>
</dbReference>
<keyword evidence="3 9" id="KW-0812">Transmembrane</keyword>
<sequence length="217" mass="24342">MSLHKVTLHVPPKTKLSGRLDVLMMVSGFLLAVFVGMHMLFVGTVILSPRLMDALAWFFEELYLVQIGGPLILLVMVGHFILGARKMPFRQKEFIAFRTHTGMMRHTDTTLWLVQVATAIIVLIMASIHIYVMLDTLPITATKSAVRIQYGNWLPFYVVLLAAVAVHIIIGLYRLGVKLAVITRKNRPKARKLLLYVLAATAVVSLLTHLRLSLMTV</sequence>
<keyword evidence="5 9" id="KW-1133">Transmembrane helix</keyword>
<dbReference type="InterPro" id="IPR034804">
    <property type="entry name" value="SQR/QFR_C/D"/>
</dbReference>
<protein>
    <recommendedName>
        <fullName evidence="12">Fumarate reductase cytochrome b subunit</fullName>
    </recommendedName>
</protein>
<feature type="binding site" description="axial binding residue" evidence="8">
    <location>
        <position position="129"/>
    </location>
    <ligand>
        <name>heme b</name>
        <dbReference type="ChEBI" id="CHEBI:60344"/>
        <label>bD</label>
    </ligand>
    <ligandPart>
        <name>Fe</name>
        <dbReference type="ChEBI" id="CHEBI:18248"/>
    </ligandPart>
</feature>
<feature type="binding site" description="axial binding residue" evidence="8">
    <location>
        <position position="79"/>
    </location>
    <ligand>
        <name>heme b</name>
        <dbReference type="ChEBI" id="CHEBI:60344"/>
        <label>bD</label>
    </ligand>
    <ligandPart>
        <name>Fe</name>
        <dbReference type="ChEBI" id="CHEBI:18248"/>
    </ligandPart>
</feature>
<keyword evidence="7 9" id="KW-0472">Membrane</keyword>
<evidence type="ECO:0000256" key="1">
    <source>
        <dbReference type="ARBA" id="ARBA00004370"/>
    </source>
</evidence>
<feature type="transmembrane region" description="Helical" evidence="9">
    <location>
        <begin position="154"/>
        <end position="173"/>
    </location>
</feature>
<dbReference type="InterPro" id="IPR000701">
    <property type="entry name" value="SuccDH_FuR_B_TM-su"/>
</dbReference>
<feature type="binding site" description="axial binding residue" evidence="8">
    <location>
        <position position="167"/>
    </location>
    <ligand>
        <name>heme b</name>
        <dbReference type="ChEBI" id="CHEBI:60344"/>
        <label>bD</label>
    </ligand>
    <ligandPart>
        <name>Fe</name>
        <dbReference type="ChEBI" id="CHEBI:18248"/>
    </ligandPart>
</feature>
<keyword evidence="6 8" id="KW-0408">Iron</keyword>
<feature type="transmembrane region" description="Helical" evidence="9">
    <location>
        <begin position="20"/>
        <end position="42"/>
    </location>
</feature>
<dbReference type="GO" id="GO:0006099">
    <property type="term" value="P:tricarboxylic acid cycle"/>
    <property type="evidence" value="ECO:0007669"/>
    <property type="project" value="InterPro"/>
</dbReference>
<evidence type="ECO:0008006" key="12">
    <source>
        <dbReference type="Google" id="ProtNLM"/>
    </source>
</evidence>
<evidence type="ECO:0000313" key="11">
    <source>
        <dbReference type="Proteomes" id="UP000503820"/>
    </source>
</evidence>
<evidence type="ECO:0000256" key="6">
    <source>
        <dbReference type="ARBA" id="ARBA00023004"/>
    </source>
</evidence>
<dbReference type="RefSeq" id="WP_174409177.1">
    <property type="nucleotide sequence ID" value="NZ_BLVP01000006.1"/>
</dbReference>
<feature type="transmembrane region" description="Helical" evidence="9">
    <location>
        <begin position="111"/>
        <end position="134"/>
    </location>
</feature>
<gene>
    <name evidence="10" type="ORF">DSM19430T_11890</name>
</gene>
<name>A0A7J0BTQ0_9BACT</name>
<comment type="subcellular location">
    <subcellularLocation>
        <location evidence="1">Membrane</location>
    </subcellularLocation>
</comment>